<organism evidence="3">
    <name type="scientific">Desulfofervidus auxilii</name>
    <dbReference type="NCBI Taxonomy" id="1621989"/>
    <lineage>
        <taxon>Bacteria</taxon>
        <taxon>Pseudomonadati</taxon>
        <taxon>Thermodesulfobacteriota</taxon>
        <taxon>Candidatus Desulfofervidia</taxon>
        <taxon>Candidatus Desulfofervidales</taxon>
        <taxon>Candidatus Desulfofervidaceae</taxon>
        <taxon>Candidatus Desulfofervidus</taxon>
    </lineage>
</organism>
<evidence type="ECO:0000313" key="3">
    <source>
        <dbReference type="EMBL" id="HEC67463.1"/>
    </source>
</evidence>
<dbReference type="Proteomes" id="UP000885738">
    <property type="component" value="Unassembled WGS sequence"/>
</dbReference>
<evidence type="ECO:0000313" key="4">
    <source>
        <dbReference type="Proteomes" id="UP000070560"/>
    </source>
</evidence>
<accession>A0A7C1VNP3</accession>
<proteinExistence type="inferred from homology"/>
<sequence>METIAISKFKAKCLGILEEIHRQKKRVIITKRGVPIAEIRAIESSKEKEVPLRESVIFIGDIISPVAEGDWEVLK</sequence>
<dbReference type="AlphaFoldDB" id="A0A7C1VNP3"/>
<keyword evidence="4" id="KW-1185">Reference proteome</keyword>
<dbReference type="EMBL" id="CP013015">
    <property type="protein sequence ID" value="AMM39910.1"/>
    <property type="molecule type" value="Genomic_DNA"/>
</dbReference>
<evidence type="ECO:0000256" key="1">
    <source>
        <dbReference type="ARBA" id="ARBA00009981"/>
    </source>
</evidence>
<comment type="similarity">
    <text evidence="1">Belongs to the phD/YefM antitoxin family.</text>
</comment>
<reference evidence="2 4" key="1">
    <citation type="submission" date="2015-10" db="EMBL/GenBank/DDBJ databases">
        <title>Candidatus Desulfofervidus auxilii, a hydrogenotrophic sulfate-reducing bacterium involved in the thermophilic anaerobic oxidation of methane.</title>
        <authorList>
            <person name="Krukenberg V."/>
            <person name="Richter M."/>
            <person name="Wegener G."/>
        </authorList>
    </citation>
    <scope>NUCLEOTIDE SEQUENCE [LARGE SCALE GENOMIC DNA]</scope>
    <source>
        <strain evidence="2 4">HS1</strain>
    </source>
</reference>
<reference evidence="3" key="2">
    <citation type="journal article" date="2020" name="mSystems">
        <title>Genome- and Community-Level Interaction Insights into Carbon Utilization and Element Cycling Functions of Hydrothermarchaeota in Hydrothermal Sediment.</title>
        <authorList>
            <person name="Zhou Z."/>
            <person name="Liu Y."/>
            <person name="Xu W."/>
            <person name="Pan J."/>
            <person name="Luo Z.H."/>
            <person name="Li M."/>
        </authorList>
    </citation>
    <scope>NUCLEOTIDE SEQUENCE [LARGE SCALE GENOMIC DNA]</scope>
    <source>
        <strain evidence="3">HyVt-389</strain>
    </source>
</reference>
<name>A0A7C1VNP3_DESA2</name>
<dbReference type="SUPFAM" id="SSF143120">
    <property type="entry name" value="YefM-like"/>
    <property type="match status" value="1"/>
</dbReference>
<dbReference type="KEGG" id="daw:HS1_000103"/>
<dbReference type="Gene3D" id="3.40.1620.10">
    <property type="entry name" value="YefM-like domain"/>
    <property type="match status" value="1"/>
</dbReference>
<gene>
    <name evidence="3" type="ORF">ENI35_01400</name>
    <name evidence="2" type="ORF">HS1_000103</name>
</gene>
<dbReference type="RefSeq" id="WP_066060225.1">
    <property type="nucleotide sequence ID" value="NZ_CP013015.1"/>
</dbReference>
<dbReference type="Proteomes" id="UP000070560">
    <property type="component" value="Chromosome"/>
</dbReference>
<dbReference type="InterPro" id="IPR036165">
    <property type="entry name" value="YefM-like_sf"/>
</dbReference>
<dbReference type="EMBL" id="DRIH01000047">
    <property type="protein sequence ID" value="HEC67463.1"/>
    <property type="molecule type" value="Genomic_DNA"/>
</dbReference>
<evidence type="ECO:0000313" key="2">
    <source>
        <dbReference type="EMBL" id="AMM39910.1"/>
    </source>
</evidence>
<protein>
    <submittedName>
        <fullName evidence="2">Prevent-host-death protein</fullName>
    </submittedName>
    <submittedName>
        <fullName evidence="3">Type II toxin-antitoxin system prevent-host-death family antitoxin</fullName>
    </submittedName>
</protein>
<dbReference type="OrthoDB" id="5421466at2"/>